<proteinExistence type="predicted"/>
<keyword evidence="2" id="KW-0378">Hydrolase</keyword>
<evidence type="ECO:0000313" key="7">
    <source>
        <dbReference type="WBParaSite" id="scaffold15025_cov343.g17726"/>
    </source>
</evidence>
<dbReference type="GO" id="GO:0005524">
    <property type="term" value="F:ATP binding"/>
    <property type="evidence" value="ECO:0007669"/>
    <property type="project" value="UniProtKB-KW"/>
</dbReference>
<dbReference type="GO" id="GO:0003724">
    <property type="term" value="F:RNA helicase activity"/>
    <property type="evidence" value="ECO:0007669"/>
    <property type="project" value="TreeGrafter"/>
</dbReference>
<keyword evidence="3" id="KW-0347">Helicase</keyword>
<protein>
    <submittedName>
        <fullName evidence="7">ATP-dependent RNA helicase</fullName>
    </submittedName>
</protein>
<dbReference type="PROSITE" id="PS51194">
    <property type="entry name" value="HELICASE_CTER"/>
    <property type="match status" value="1"/>
</dbReference>
<dbReference type="InterPro" id="IPR027417">
    <property type="entry name" value="P-loop_NTPase"/>
</dbReference>
<evidence type="ECO:0000256" key="1">
    <source>
        <dbReference type="ARBA" id="ARBA00022741"/>
    </source>
</evidence>
<accession>A0A915LP21</accession>
<dbReference type="WBParaSite" id="scaffold15025_cov343.g17726">
    <property type="protein sequence ID" value="scaffold15025_cov343.g17726"/>
    <property type="gene ID" value="scaffold15025_cov343.g17726"/>
</dbReference>
<sequence length="119" mass="13795">IRILIACDQFSRGVDVQDVDCVINYDVPINERIFIHRAGRTARAMKGGLLLSLFTKDEKMRLKKQLSGHNLWKNVEESNNFKVDEEAIKQYKKALAQLESECLPKTIKRTRKRILENGH</sequence>
<name>A0A915LP21_MELJA</name>
<keyword evidence="6" id="KW-1185">Reference proteome</keyword>
<dbReference type="AlphaFoldDB" id="A0A915LP21"/>
<dbReference type="Proteomes" id="UP000887561">
    <property type="component" value="Unplaced"/>
</dbReference>
<dbReference type="GO" id="GO:0016787">
    <property type="term" value="F:hydrolase activity"/>
    <property type="evidence" value="ECO:0007669"/>
    <property type="project" value="UniProtKB-KW"/>
</dbReference>
<dbReference type="Gene3D" id="3.40.50.300">
    <property type="entry name" value="P-loop containing nucleotide triphosphate hydrolases"/>
    <property type="match status" value="1"/>
</dbReference>
<dbReference type="InterPro" id="IPR050079">
    <property type="entry name" value="DEAD_box_RNA_helicase"/>
</dbReference>
<organism evidence="6 7">
    <name type="scientific">Meloidogyne javanica</name>
    <name type="common">Root-knot nematode worm</name>
    <dbReference type="NCBI Taxonomy" id="6303"/>
    <lineage>
        <taxon>Eukaryota</taxon>
        <taxon>Metazoa</taxon>
        <taxon>Ecdysozoa</taxon>
        <taxon>Nematoda</taxon>
        <taxon>Chromadorea</taxon>
        <taxon>Rhabditida</taxon>
        <taxon>Tylenchina</taxon>
        <taxon>Tylenchomorpha</taxon>
        <taxon>Tylenchoidea</taxon>
        <taxon>Meloidogynidae</taxon>
        <taxon>Meloidogyninae</taxon>
        <taxon>Meloidogyne</taxon>
        <taxon>Meloidogyne incognita group</taxon>
    </lineage>
</organism>
<evidence type="ECO:0000256" key="2">
    <source>
        <dbReference type="ARBA" id="ARBA00022801"/>
    </source>
</evidence>
<feature type="domain" description="Helicase C-terminal" evidence="5">
    <location>
        <begin position="1"/>
        <end position="89"/>
    </location>
</feature>
<keyword evidence="1" id="KW-0547">Nucleotide-binding</keyword>
<evidence type="ECO:0000313" key="6">
    <source>
        <dbReference type="Proteomes" id="UP000887561"/>
    </source>
</evidence>
<evidence type="ECO:0000256" key="3">
    <source>
        <dbReference type="ARBA" id="ARBA00022806"/>
    </source>
</evidence>
<dbReference type="Pfam" id="PF00271">
    <property type="entry name" value="Helicase_C"/>
    <property type="match status" value="1"/>
</dbReference>
<dbReference type="SUPFAM" id="SSF52540">
    <property type="entry name" value="P-loop containing nucleoside triphosphate hydrolases"/>
    <property type="match status" value="1"/>
</dbReference>
<dbReference type="PANTHER" id="PTHR47959">
    <property type="entry name" value="ATP-DEPENDENT RNA HELICASE RHLE-RELATED"/>
    <property type="match status" value="1"/>
</dbReference>
<dbReference type="PANTHER" id="PTHR47959:SF1">
    <property type="entry name" value="ATP-DEPENDENT RNA HELICASE DBPA"/>
    <property type="match status" value="1"/>
</dbReference>
<keyword evidence="4" id="KW-0067">ATP-binding</keyword>
<evidence type="ECO:0000259" key="5">
    <source>
        <dbReference type="PROSITE" id="PS51194"/>
    </source>
</evidence>
<dbReference type="GO" id="GO:0005829">
    <property type="term" value="C:cytosol"/>
    <property type="evidence" value="ECO:0007669"/>
    <property type="project" value="TreeGrafter"/>
</dbReference>
<dbReference type="InterPro" id="IPR001650">
    <property type="entry name" value="Helicase_C-like"/>
</dbReference>
<reference evidence="7" key="1">
    <citation type="submission" date="2022-11" db="UniProtKB">
        <authorList>
            <consortium name="WormBaseParasite"/>
        </authorList>
    </citation>
    <scope>IDENTIFICATION</scope>
</reference>
<evidence type="ECO:0000256" key="4">
    <source>
        <dbReference type="ARBA" id="ARBA00022840"/>
    </source>
</evidence>